<keyword evidence="4" id="KW-0560">Oxidoreductase</keyword>
<evidence type="ECO:0000313" key="9">
    <source>
        <dbReference type="EMBL" id="PAL24016.1"/>
    </source>
</evidence>
<dbReference type="Proteomes" id="UP000216033">
    <property type="component" value="Unassembled WGS sequence"/>
</dbReference>
<feature type="binding site" evidence="7">
    <location>
        <position position="127"/>
    </location>
    <ligand>
        <name>FMN</name>
        <dbReference type="ChEBI" id="CHEBI:58210"/>
    </ligand>
</feature>
<protein>
    <submittedName>
        <fullName evidence="9">Alpha-hydroxy-acid oxidizing enzyme</fullName>
    </submittedName>
</protein>
<evidence type="ECO:0000313" key="10">
    <source>
        <dbReference type="Proteomes" id="UP000216033"/>
    </source>
</evidence>
<gene>
    <name evidence="9" type="ORF">B9K05_09255</name>
</gene>
<feature type="binding site" evidence="7">
    <location>
        <begin position="77"/>
        <end position="79"/>
    </location>
    <ligand>
        <name>FMN</name>
        <dbReference type="ChEBI" id="CHEBI:58210"/>
    </ligand>
</feature>
<dbReference type="EMBL" id="NDFP01000009">
    <property type="protein sequence ID" value="PAL24016.1"/>
    <property type="molecule type" value="Genomic_DNA"/>
</dbReference>
<dbReference type="FunFam" id="3.20.20.70:FF:000029">
    <property type="entry name" value="L-lactate dehydrogenase"/>
    <property type="match status" value="1"/>
</dbReference>
<dbReference type="InterPro" id="IPR008259">
    <property type="entry name" value="FMN_hydac_DH_AS"/>
</dbReference>
<feature type="domain" description="FMN hydroxy acid dehydrogenase" evidence="8">
    <location>
        <begin position="1"/>
        <end position="379"/>
    </location>
</feature>
<dbReference type="InterPro" id="IPR037396">
    <property type="entry name" value="FMN_HAD"/>
</dbReference>
<evidence type="ECO:0000256" key="5">
    <source>
        <dbReference type="ARBA" id="ARBA00024042"/>
    </source>
</evidence>
<evidence type="ECO:0000256" key="1">
    <source>
        <dbReference type="ARBA" id="ARBA00001917"/>
    </source>
</evidence>
<name>A0A270BIP4_9PROT</name>
<dbReference type="AlphaFoldDB" id="A0A270BIP4"/>
<accession>A0A270BIP4</accession>
<dbReference type="InterPro" id="IPR012133">
    <property type="entry name" value="Alpha-hydoxy_acid_DH_FMN"/>
</dbReference>
<dbReference type="InterPro" id="IPR000262">
    <property type="entry name" value="FMN-dep_DH"/>
</dbReference>
<keyword evidence="3 7" id="KW-0288">FMN</keyword>
<dbReference type="PIRSF" id="PIRSF000138">
    <property type="entry name" value="Al-hdrx_acd_dh"/>
    <property type="match status" value="1"/>
</dbReference>
<dbReference type="PANTHER" id="PTHR10578">
    <property type="entry name" value="S -2-HYDROXY-ACID OXIDASE-RELATED"/>
    <property type="match status" value="1"/>
</dbReference>
<dbReference type="PANTHER" id="PTHR10578:SF107">
    <property type="entry name" value="2-HYDROXYACID OXIDASE 1"/>
    <property type="match status" value="1"/>
</dbReference>
<feature type="binding site" evidence="7">
    <location>
        <position position="274"/>
    </location>
    <ligand>
        <name>glyoxylate</name>
        <dbReference type="ChEBI" id="CHEBI:36655"/>
    </ligand>
</feature>
<dbReference type="SUPFAM" id="SSF51395">
    <property type="entry name" value="FMN-linked oxidoreductases"/>
    <property type="match status" value="1"/>
</dbReference>
<dbReference type="STRING" id="1231343.Absy_004_019"/>
<feature type="binding site" evidence="7">
    <location>
        <begin position="305"/>
        <end position="309"/>
    </location>
    <ligand>
        <name>FMN</name>
        <dbReference type="ChEBI" id="CHEBI:58210"/>
    </ligand>
</feature>
<feature type="binding site" evidence="7">
    <location>
        <position position="272"/>
    </location>
    <ligand>
        <name>FMN</name>
        <dbReference type="ChEBI" id="CHEBI:58210"/>
    </ligand>
</feature>
<feature type="binding site" evidence="7">
    <location>
        <position position="106"/>
    </location>
    <ligand>
        <name>FMN</name>
        <dbReference type="ChEBI" id="CHEBI:58210"/>
    </ligand>
</feature>
<dbReference type="GO" id="GO:0016614">
    <property type="term" value="F:oxidoreductase activity, acting on CH-OH group of donors"/>
    <property type="evidence" value="ECO:0007669"/>
    <property type="project" value="UniProtKB-ARBA"/>
</dbReference>
<feature type="binding site" evidence="7">
    <location>
        <position position="250"/>
    </location>
    <ligand>
        <name>FMN</name>
        <dbReference type="ChEBI" id="CHEBI:58210"/>
    </ligand>
</feature>
<comment type="similarity">
    <text evidence="5">Belongs to the FMN-dependent alpha-hydroxy acid dehydrogenase family.</text>
</comment>
<keyword evidence="2 7" id="KW-0285">Flavoprotein</keyword>
<dbReference type="PROSITE" id="PS00557">
    <property type="entry name" value="FMN_HYDROXY_ACID_DH_1"/>
    <property type="match status" value="1"/>
</dbReference>
<feature type="binding site" evidence="7">
    <location>
        <position position="24"/>
    </location>
    <ligand>
        <name>glyoxylate</name>
        <dbReference type="ChEBI" id="CHEBI:36655"/>
    </ligand>
</feature>
<dbReference type="PROSITE" id="PS51349">
    <property type="entry name" value="FMN_HYDROXY_ACID_DH_2"/>
    <property type="match status" value="1"/>
</dbReference>
<dbReference type="OrthoDB" id="9770452at2"/>
<feature type="binding site" evidence="7">
    <location>
        <begin position="328"/>
        <end position="329"/>
    </location>
    <ligand>
        <name>FMN</name>
        <dbReference type="ChEBI" id="CHEBI:58210"/>
    </ligand>
</feature>
<evidence type="ECO:0000256" key="6">
    <source>
        <dbReference type="PIRSR" id="PIRSR000138-1"/>
    </source>
</evidence>
<evidence type="ECO:0000259" key="8">
    <source>
        <dbReference type="PROSITE" id="PS51349"/>
    </source>
</evidence>
<dbReference type="Gene3D" id="3.20.20.70">
    <property type="entry name" value="Aldolase class I"/>
    <property type="match status" value="1"/>
</dbReference>
<dbReference type="CDD" id="cd02809">
    <property type="entry name" value="alpha_hydroxyacid_oxid_FMN"/>
    <property type="match status" value="1"/>
</dbReference>
<evidence type="ECO:0000256" key="3">
    <source>
        <dbReference type="ARBA" id="ARBA00022643"/>
    </source>
</evidence>
<evidence type="ECO:0000256" key="2">
    <source>
        <dbReference type="ARBA" id="ARBA00022630"/>
    </source>
</evidence>
<feature type="binding site" evidence="7">
    <location>
        <position position="164"/>
    </location>
    <ligand>
        <name>glyoxylate</name>
        <dbReference type="ChEBI" id="CHEBI:36655"/>
    </ligand>
</feature>
<comment type="caution">
    <text evidence="9">The sequence shown here is derived from an EMBL/GenBank/DDBJ whole genome shotgun (WGS) entry which is preliminary data.</text>
</comment>
<proteinExistence type="inferred from homology"/>
<dbReference type="GO" id="GO:0010181">
    <property type="term" value="F:FMN binding"/>
    <property type="evidence" value="ECO:0007669"/>
    <property type="project" value="InterPro"/>
</dbReference>
<feature type="binding site" evidence="7">
    <location>
        <position position="129"/>
    </location>
    <ligand>
        <name>glyoxylate</name>
        <dbReference type="ChEBI" id="CHEBI:36655"/>
    </ligand>
</feature>
<keyword evidence="10" id="KW-1185">Reference proteome</keyword>
<organism evidence="9 10">
    <name type="scientific">Acetobacter syzygii</name>
    <dbReference type="NCBI Taxonomy" id="146476"/>
    <lineage>
        <taxon>Bacteria</taxon>
        <taxon>Pseudomonadati</taxon>
        <taxon>Pseudomonadota</taxon>
        <taxon>Alphaproteobacteria</taxon>
        <taxon>Acetobacterales</taxon>
        <taxon>Acetobacteraceae</taxon>
        <taxon>Acetobacter</taxon>
    </lineage>
</organism>
<feature type="binding site" evidence="7">
    <location>
        <position position="155"/>
    </location>
    <ligand>
        <name>FMN</name>
        <dbReference type="ChEBI" id="CHEBI:58210"/>
    </ligand>
</feature>
<evidence type="ECO:0000256" key="4">
    <source>
        <dbReference type="ARBA" id="ARBA00023002"/>
    </source>
</evidence>
<feature type="active site" description="Proton acceptor" evidence="6">
    <location>
        <position position="274"/>
    </location>
</feature>
<dbReference type="InterPro" id="IPR013785">
    <property type="entry name" value="Aldolase_TIM"/>
</dbReference>
<comment type="cofactor">
    <cofactor evidence="1">
        <name>FMN</name>
        <dbReference type="ChEBI" id="CHEBI:58210"/>
    </cofactor>
</comment>
<reference evidence="9 10" key="1">
    <citation type="submission" date="2017-04" db="EMBL/GenBank/DDBJ databases">
        <title>Kefir bacterial isolates.</title>
        <authorList>
            <person name="Kim Y."/>
            <person name="Blasche S."/>
            <person name="Patil K.R."/>
        </authorList>
    </citation>
    <scope>NUCLEOTIDE SEQUENCE [LARGE SCALE GENOMIC DNA]</scope>
    <source>
        <strain evidence="9 10">KR-2</strain>
    </source>
</reference>
<evidence type="ECO:0000256" key="7">
    <source>
        <dbReference type="PIRSR" id="PIRSR000138-2"/>
    </source>
</evidence>
<feature type="binding site" evidence="7">
    <location>
        <position position="277"/>
    </location>
    <ligand>
        <name>glyoxylate</name>
        <dbReference type="ChEBI" id="CHEBI:36655"/>
    </ligand>
</feature>
<dbReference type="Pfam" id="PF01070">
    <property type="entry name" value="FMN_dh"/>
    <property type="match status" value="1"/>
</dbReference>
<sequence>MVFVGLDCLQQTAEHMLPRLFRDYVAGGAHGEVTVLANRNAFKKWAIVPRCLCNVSQVSISTQWLDYECAAPFMLAPVGFLGMMRYGADFMAARASAKTKIPFCVSTFSITALEDICAVEGAHVLAQIYVFRDREITRDMINRARQCGVSTLVLTVDTPITPLRPRDEKNGFRRLTHPSLRQLVSFAQAWRWSLGMMRHGMPVLGNLQPYGMGRTLLEQAKTAASQIDPSLTWKDLEWLRAQWGGKLVVKGVMHPDDAVQCVAVGADSVMVSNHGGRQLDPAPATLDVLPDIVASIGPAGSVVMDSGIRRGADVVCALAQGSSLVGLGRPLAWALAAGGEAALIEMIGGLQGEIRDIMALAGITSIEKLHAAGTTLLRRC</sequence>